<dbReference type="SUPFAM" id="SSF52540">
    <property type="entry name" value="P-loop containing nucleoside triphosphate hydrolases"/>
    <property type="match status" value="1"/>
</dbReference>
<dbReference type="PROSITE" id="PS00662">
    <property type="entry name" value="T2SP_E"/>
    <property type="match status" value="1"/>
</dbReference>
<dbReference type="GO" id="GO:0016887">
    <property type="term" value="F:ATP hydrolysis activity"/>
    <property type="evidence" value="ECO:0007669"/>
    <property type="project" value="TreeGrafter"/>
</dbReference>
<feature type="domain" description="Bacterial type II secretion system protein E" evidence="4">
    <location>
        <begin position="370"/>
        <end position="384"/>
    </location>
</feature>
<dbReference type="Proteomes" id="UP000230869">
    <property type="component" value="Unassembled WGS sequence"/>
</dbReference>
<evidence type="ECO:0000256" key="1">
    <source>
        <dbReference type="ARBA" id="ARBA00006611"/>
    </source>
</evidence>
<proteinExistence type="inferred from homology"/>
<dbReference type="Gene3D" id="3.30.450.90">
    <property type="match status" value="1"/>
</dbReference>
<dbReference type="InterPro" id="IPR037257">
    <property type="entry name" value="T2SS_E_N_sf"/>
</dbReference>
<dbReference type="Pfam" id="PF00437">
    <property type="entry name" value="T2SSE"/>
    <property type="match status" value="1"/>
</dbReference>
<dbReference type="Gene3D" id="3.40.50.300">
    <property type="entry name" value="P-loop containing nucleotide triphosphate hydrolases"/>
    <property type="match status" value="1"/>
</dbReference>
<dbReference type="FunFam" id="3.40.50.300:FF:000398">
    <property type="entry name" value="Type IV pilus assembly ATPase PilB"/>
    <property type="match status" value="1"/>
</dbReference>
<dbReference type="PANTHER" id="PTHR30258">
    <property type="entry name" value="TYPE II SECRETION SYSTEM PROTEIN GSPE-RELATED"/>
    <property type="match status" value="1"/>
</dbReference>
<dbReference type="InterPro" id="IPR027417">
    <property type="entry name" value="P-loop_NTPase"/>
</dbReference>
<comment type="caution">
    <text evidence="5">The sequence shown here is derived from an EMBL/GenBank/DDBJ whole genome shotgun (WGS) entry which is preliminary data.</text>
</comment>
<dbReference type="SUPFAM" id="SSF160246">
    <property type="entry name" value="EspE N-terminal domain-like"/>
    <property type="match status" value="1"/>
</dbReference>
<reference evidence="5 6" key="1">
    <citation type="submission" date="2017-09" db="EMBL/GenBank/DDBJ databases">
        <title>Depth-based differentiation of microbial function through sediment-hosted aquifers and enrichment of novel symbionts in the deep terrestrial subsurface.</title>
        <authorList>
            <person name="Probst A.J."/>
            <person name="Ladd B."/>
            <person name="Jarett J.K."/>
            <person name="Geller-Mcgrath D.E."/>
            <person name="Sieber C.M."/>
            <person name="Emerson J.B."/>
            <person name="Anantharaman K."/>
            <person name="Thomas B.C."/>
            <person name="Malmstrom R."/>
            <person name="Stieglmeier M."/>
            <person name="Klingl A."/>
            <person name="Woyke T."/>
            <person name="Ryan C.M."/>
            <person name="Banfield J.F."/>
        </authorList>
    </citation>
    <scope>NUCLEOTIDE SEQUENCE [LARGE SCALE GENOMIC DNA]</scope>
    <source>
        <strain evidence="5">CG11_big_fil_rev_8_21_14_0_20_39_10</strain>
    </source>
</reference>
<evidence type="ECO:0000313" key="5">
    <source>
        <dbReference type="EMBL" id="PIR13584.1"/>
    </source>
</evidence>
<name>A0A2M6K9C6_9BACT</name>
<dbReference type="InterPro" id="IPR001482">
    <property type="entry name" value="T2SS/T4SS_dom"/>
</dbReference>
<dbReference type="EMBL" id="PCWW01000028">
    <property type="protein sequence ID" value="PIR13584.1"/>
    <property type="molecule type" value="Genomic_DNA"/>
</dbReference>
<keyword evidence="2" id="KW-0547">Nucleotide-binding</keyword>
<organism evidence="5 6">
    <name type="scientific">Candidatus Falkowbacteria bacterium CG11_big_fil_rev_8_21_14_0_20_39_10</name>
    <dbReference type="NCBI Taxonomy" id="1974570"/>
    <lineage>
        <taxon>Bacteria</taxon>
        <taxon>Candidatus Falkowiibacteriota</taxon>
    </lineage>
</organism>
<evidence type="ECO:0000313" key="6">
    <source>
        <dbReference type="Proteomes" id="UP000230869"/>
    </source>
</evidence>
<evidence type="ECO:0000256" key="3">
    <source>
        <dbReference type="ARBA" id="ARBA00022840"/>
    </source>
</evidence>
<accession>A0A2M6K9C6</accession>
<dbReference type="GO" id="GO:0005886">
    <property type="term" value="C:plasma membrane"/>
    <property type="evidence" value="ECO:0007669"/>
    <property type="project" value="TreeGrafter"/>
</dbReference>
<protein>
    <recommendedName>
        <fullName evidence="4">Bacterial type II secretion system protein E domain-containing protein</fullName>
    </recommendedName>
</protein>
<evidence type="ECO:0000259" key="4">
    <source>
        <dbReference type="PROSITE" id="PS00662"/>
    </source>
</evidence>
<dbReference type="CDD" id="cd01129">
    <property type="entry name" value="PulE-GspE-like"/>
    <property type="match status" value="1"/>
</dbReference>
<dbReference type="GO" id="GO:0005524">
    <property type="term" value="F:ATP binding"/>
    <property type="evidence" value="ECO:0007669"/>
    <property type="project" value="UniProtKB-KW"/>
</dbReference>
<dbReference type="AlphaFoldDB" id="A0A2M6K9C6"/>
<dbReference type="InterPro" id="IPR003593">
    <property type="entry name" value="AAA+_ATPase"/>
</dbReference>
<keyword evidence="3" id="KW-0067">ATP-binding</keyword>
<dbReference type="PANTHER" id="PTHR30258:SF3">
    <property type="entry name" value="SLL1921 PROTEIN"/>
    <property type="match status" value="1"/>
</dbReference>
<evidence type="ECO:0000256" key="2">
    <source>
        <dbReference type="ARBA" id="ARBA00022741"/>
    </source>
</evidence>
<comment type="similarity">
    <text evidence="1">Belongs to the GSP E family.</text>
</comment>
<sequence>MDDNNIKKILLEEDYVTEGQIKKAEEFALENKAPFIDYLFNKGIITKNILGQALAEHFGVPFIDLAKEKIDEEVLIMIPEMVARAKGAIAFSRNEQGVKVGLLNPGDLEFKNLLEKKFGQKVFPFFMAKSDHEEALARYKASLKVEFENILKGLQDKTKSQEERDETLVEMVDMLLNYGQQNKASDIHIEPYAKKLMVRFRIDGVMHDVLDIPKELSEYILSRIKIMSKMRTDEHRSAQDGKLRFVRENEEEMIDVRVSVVPVTQGENIVMRLLSAQSRQFDLVGLGFMDHDLEKVKRAIKNPHGMILVTGPTGSGKTTTLYAVLKIINKREVHISTIEDPVEYDIEGVSQIQVNPKTNLTFANGLRAIVRQDPDIIMVGEIRDEETAGIAVNSSLTGHLVLSTLHTNDAATALPRLLDMGIEPFLVSSTVNLVIAQRLVRKICEKCRLSHTPNDEEEEIIKRNLCLKEVCLKKGHKDIKKIRLYQGRGCQVCGNTGYSGRIGIFEVLEMTDNIKDLVVKRASSNEINKQAGLNNMTTMMEDGLEKVFSGLTTLEEVLRVTKE</sequence>
<dbReference type="Pfam" id="PF05157">
    <property type="entry name" value="MshEN"/>
    <property type="match status" value="1"/>
</dbReference>
<gene>
    <name evidence="5" type="ORF">COV49_01650</name>
</gene>
<dbReference type="SMART" id="SM00382">
    <property type="entry name" value="AAA"/>
    <property type="match status" value="1"/>
</dbReference>
<dbReference type="InterPro" id="IPR007831">
    <property type="entry name" value="T2SS_GspE_N"/>
</dbReference>